<dbReference type="InterPro" id="IPR051854">
    <property type="entry name" value="Rho-type_GAP"/>
</dbReference>
<dbReference type="Gene3D" id="2.10.110.10">
    <property type="entry name" value="Cysteine Rich Protein"/>
    <property type="match status" value="2"/>
</dbReference>
<dbReference type="Gene3D" id="3.30.60.20">
    <property type="match status" value="1"/>
</dbReference>
<sequence>MLATGSLPLREHSHLDFHTNSGPPHSDQLALEDRLCPGCKKSVVNEQGGLVVAFGQSFFHVDCFKCAKCRNQVTADTNLLLLSDGSPICANCSYSCNICQLPILDEAIMTGDDSYHAHCFKCKVCSNRIDELVFAKTSQGIYCMNCHNERMIKIRKHAQKKAERERANGGSGSSRSRENDARNFHRDTDARSGASKPPPIQQPSRSEGPRVAEPSNNAAKPAQAPYMNDAFDPTPPYSHPSHLDSPSFTLAPPGEPERNDLHALNSPRQSFDSSRQNKGPSRTNTLPVPPLSTAPESKRRSSYDDGVRPLNNLLKQDTQADKNTLHPNALLNSSASTEGLSVTSRRDKRRSINPGATLPSFKDVPSNQASDAVSRSASFSTHEQSISSSAPPYMTSSGQSQAFTKPTPSSSRPPSSSSSTSSTSHFNGADQIRSRSPSVQQSNQDDTITMASPPSRIAELENGEPITTNANFNDDRTSSNTVTSQAQRSSATLSPIEQRFRRERRLSSNSTHSKSPSRAASPAYRADVPRGIESGTDTETDDTDASPYPPNTSLPPAPPPKDVKDLNHNQSAPPNISIADTSVDPDSSEMFPHDMSDDMNESLAVERTSRATFIAPALPPIRISLSPSDFSELLSSMGGFPPLKSLDNLANLTKQSQLQQQQQQDTIPSTPPPTASLTPTVKVAGNTPTLGISESDDGQEPIYSDYFPDVGNLNKSSASHSRTPGSSDSSAASSPSTIQPSPRRNPSESDLVILRLREILNGAKEKGAQHLKVDIGFVEAIVELLESKNNEYYRMKNKVDGMNRESKMYMDGLTVAQAEYDRELKARRDAEAEVTKLRVLLSGQAVRLSTLSGDRQRQELRQQLSQQLNENLSGLEHDLSRLKVERDVTLAEVEELSTKKSSGSAADVGPTNLGRSLTKKLEGIRNQYQRELVPLTEQKEVLTREIAELKAVRDVFLEETAALNARNEELAQLSAVYSRRLDNATPEAVPEAPSKPEASQSPNDNTRSQAPTYLVPPSLSTSTSGSTTVYDDSAEPRIIKAQKSENELHTPAKPKFKWPGTKAKDFSSPSSSETTKGKAHIEHNFQQLSILRFTRCDHCGDKMWGSQLRCTVCSTSIHVRCIANVHIPCSQQQQQHNVVEERIPLPPSMFGRDLTEQVHADARGDDRQVPVIVEKCIQAVEARALDYEGIYRKSGGSGQTKAITQLFERGDYASFDLCDMDKFNDICSITSVLKTYFRLLPIPLLTFDLHDQFTAAIDIKDSSKHETLVDLVHRLPDEHFFTLRMLMLHLHRVYERSERNLMSARNLGVVFGPTLMRSRDPAAEFSDMAGKALFIEWLVENAMEVFDTTE</sequence>
<dbReference type="PROSITE" id="PS50081">
    <property type="entry name" value="ZF_DAG_PE_2"/>
    <property type="match status" value="1"/>
</dbReference>
<dbReference type="PANTHER" id="PTHR46075:SF2">
    <property type="entry name" value="RHO GTPASE ACTIVATING PROTEIN AT 5A, ISOFORM A"/>
    <property type="match status" value="1"/>
</dbReference>
<dbReference type="Pfam" id="PF00412">
    <property type="entry name" value="LIM"/>
    <property type="match status" value="2"/>
</dbReference>
<keyword evidence="5" id="KW-0175">Coiled coil</keyword>
<keyword evidence="3 4" id="KW-0862">Zinc</keyword>
<gene>
    <name evidence="10" type="ORF">JR316_002268</name>
</gene>
<organism evidence="10">
    <name type="scientific">Psilocybe cubensis</name>
    <name type="common">Psychedelic mushroom</name>
    <name type="synonym">Stropharia cubensis</name>
    <dbReference type="NCBI Taxonomy" id="181762"/>
    <lineage>
        <taxon>Eukaryota</taxon>
        <taxon>Fungi</taxon>
        <taxon>Dikarya</taxon>
        <taxon>Basidiomycota</taxon>
        <taxon>Agaricomycotina</taxon>
        <taxon>Agaricomycetes</taxon>
        <taxon>Agaricomycetidae</taxon>
        <taxon>Agaricales</taxon>
        <taxon>Agaricineae</taxon>
        <taxon>Strophariaceae</taxon>
        <taxon>Psilocybe</taxon>
    </lineage>
</organism>
<dbReference type="SMART" id="SM00324">
    <property type="entry name" value="RhoGAP"/>
    <property type="match status" value="1"/>
</dbReference>
<reference evidence="10" key="1">
    <citation type="submission" date="2021-02" db="EMBL/GenBank/DDBJ databases">
        <title>Psilocybe cubensis genome.</title>
        <authorList>
            <person name="Mckernan K.J."/>
            <person name="Crawford S."/>
            <person name="Trippe A."/>
            <person name="Kane L.T."/>
            <person name="Mclaughlin S."/>
        </authorList>
    </citation>
    <scope>NUCLEOTIDE SEQUENCE [LARGE SCALE GENOMIC DNA]</scope>
    <source>
        <strain evidence="10">MGC-MH-2018</strain>
    </source>
</reference>
<dbReference type="Pfam" id="PF00620">
    <property type="entry name" value="RhoGAP"/>
    <property type="match status" value="1"/>
</dbReference>
<feature type="compositionally biased region" description="Pro residues" evidence="6">
    <location>
        <begin position="547"/>
        <end position="560"/>
    </location>
</feature>
<dbReference type="InterPro" id="IPR000198">
    <property type="entry name" value="RhoGAP_dom"/>
</dbReference>
<dbReference type="CDD" id="cd00159">
    <property type="entry name" value="RhoGAP"/>
    <property type="match status" value="1"/>
</dbReference>
<dbReference type="FunFam" id="2.10.110.10:FF:000160">
    <property type="entry name" value="Signal transducer, putative"/>
    <property type="match status" value="1"/>
</dbReference>
<evidence type="ECO:0000313" key="10">
    <source>
        <dbReference type="EMBL" id="KAG5172765.1"/>
    </source>
</evidence>
<feature type="domain" description="Rho-GAP" evidence="9">
    <location>
        <begin position="1152"/>
        <end position="1346"/>
    </location>
</feature>
<dbReference type="GO" id="GO:0046872">
    <property type="term" value="F:metal ion binding"/>
    <property type="evidence" value="ECO:0007669"/>
    <property type="project" value="UniProtKB-KW"/>
</dbReference>
<protein>
    <recommendedName>
        <fullName evidence="11">RhoGAP-domain-containing protein</fullName>
    </recommendedName>
</protein>
<feature type="region of interest" description="Disordered" evidence="6">
    <location>
        <begin position="654"/>
        <end position="749"/>
    </location>
</feature>
<feature type="compositionally biased region" description="Low complexity" evidence="6">
    <location>
        <begin position="513"/>
        <end position="526"/>
    </location>
</feature>
<dbReference type="InterPro" id="IPR046349">
    <property type="entry name" value="C1-like_sf"/>
</dbReference>
<dbReference type="SUPFAM" id="SSF48350">
    <property type="entry name" value="GTPase activation domain, GAP"/>
    <property type="match status" value="1"/>
</dbReference>
<feature type="compositionally biased region" description="Polar residues" evidence="6">
    <location>
        <begin position="434"/>
        <end position="452"/>
    </location>
</feature>
<feature type="coiled-coil region" evidence="5">
    <location>
        <begin position="925"/>
        <end position="959"/>
    </location>
</feature>
<feature type="compositionally biased region" description="Low complexity" evidence="6">
    <location>
        <begin position="1012"/>
        <end position="1031"/>
    </location>
</feature>
<dbReference type="GO" id="GO:0005096">
    <property type="term" value="F:GTPase activator activity"/>
    <property type="evidence" value="ECO:0007669"/>
    <property type="project" value="UniProtKB-KW"/>
</dbReference>
<evidence type="ECO:0000256" key="1">
    <source>
        <dbReference type="ARBA" id="ARBA00022468"/>
    </source>
</evidence>
<dbReference type="Gene3D" id="1.10.555.10">
    <property type="entry name" value="Rho GTPase activation protein"/>
    <property type="match status" value="1"/>
</dbReference>
<evidence type="ECO:0000256" key="4">
    <source>
        <dbReference type="PROSITE-ProRule" id="PRU00125"/>
    </source>
</evidence>
<comment type="caution">
    <text evidence="10">The sequence shown here is derived from an EMBL/GenBank/DDBJ whole genome shotgun (WGS) entry which is preliminary data.</text>
</comment>
<keyword evidence="1" id="KW-0343">GTPase activation</keyword>
<evidence type="ECO:0000256" key="5">
    <source>
        <dbReference type="SAM" id="Coils"/>
    </source>
</evidence>
<dbReference type="PROSITE" id="PS00478">
    <property type="entry name" value="LIM_DOMAIN_1"/>
    <property type="match status" value="2"/>
</dbReference>
<dbReference type="InterPro" id="IPR008936">
    <property type="entry name" value="Rho_GTPase_activation_prot"/>
</dbReference>
<evidence type="ECO:0000256" key="3">
    <source>
        <dbReference type="ARBA" id="ARBA00022833"/>
    </source>
</evidence>
<evidence type="ECO:0000256" key="2">
    <source>
        <dbReference type="ARBA" id="ARBA00022723"/>
    </source>
</evidence>
<feature type="region of interest" description="Disordered" evidence="6">
    <location>
        <begin position="157"/>
        <end position="594"/>
    </location>
</feature>
<feature type="compositionally biased region" description="Polar residues" evidence="6">
    <location>
        <begin position="465"/>
        <end position="495"/>
    </location>
</feature>
<dbReference type="GO" id="GO:0007165">
    <property type="term" value="P:signal transduction"/>
    <property type="evidence" value="ECO:0007669"/>
    <property type="project" value="InterPro"/>
</dbReference>
<dbReference type="CDD" id="cd09395">
    <property type="entry name" value="LIM2_Rga"/>
    <property type="match status" value="1"/>
</dbReference>
<dbReference type="InterPro" id="IPR001781">
    <property type="entry name" value="Znf_LIM"/>
</dbReference>
<feature type="compositionally biased region" description="Basic and acidic residues" evidence="6">
    <location>
        <begin position="296"/>
        <end position="307"/>
    </location>
</feature>
<proteinExistence type="predicted"/>
<feature type="compositionally biased region" description="Basic and acidic residues" evidence="6">
    <location>
        <begin position="175"/>
        <end position="190"/>
    </location>
</feature>
<dbReference type="SMART" id="SM00132">
    <property type="entry name" value="LIM"/>
    <property type="match status" value="2"/>
</dbReference>
<dbReference type="PANTHER" id="PTHR46075">
    <property type="entry name" value="CHIMERIN FAMILY MEMBER"/>
    <property type="match status" value="1"/>
</dbReference>
<dbReference type="CDD" id="cd00029">
    <property type="entry name" value="C1"/>
    <property type="match status" value="1"/>
</dbReference>
<keyword evidence="4" id="KW-0440">LIM domain</keyword>
<feature type="domain" description="Phorbol-ester/DAG-type" evidence="8">
    <location>
        <begin position="1082"/>
        <end position="1129"/>
    </location>
</feature>
<dbReference type="FunFam" id="1.10.555.10:FF:000043">
    <property type="entry name" value="Rho GTPase activator Rga"/>
    <property type="match status" value="1"/>
</dbReference>
<dbReference type="CDD" id="cd09394">
    <property type="entry name" value="LIM1_Rga"/>
    <property type="match status" value="1"/>
</dbReference>
<dbReference type="PROSITE" id="PS00479">
    <property type="entry name" value="ZF_DAG_PE_1"/>
    <property type="match status" value="1"/>
</dbReference>
<feature type="compositionally biased region" description="Basic and acidic residues" evidence="6">
    <location>
        <begin position="1034"/>
        <end position="1050"/>
    </location>
</feature>
<feature type="compositionally biased region" description="Low complexity" evidence="6">
    <location>
        <begin position="655"/>
        <end position="668"/>
    </location>
</feature>
<dbReference type="Pfam" id="PF00130">
    <property type="entry name" value="C1_1"/>
    <property type="match status" value="1"/>
</dbReference>
<dbReference type="SMART" id="SM00109">
    <property type="entry name" value="C1"/>
    <property type="match status" value="1"/>
</dbReference>
<evidence type="ECO:0000259" key="8">
    <source>
        <dbReference type="PROSITE" id="PS50081"/>
    </source>
</evidence>
<feature type="compositionally biased region" description="Polar residues" evidence="6">
    <location>
        <begin position="266"/>
        <end position="286"/>
    </location>
</feature>
<evidence type="ECO:0000259" key="9">
    <source>
        <dbReference type="PROSITE" id="PS50238"/>
    </source>
</evidence>
<feature type="compositionally biased region" description="Low complexity" evidence="6">
    <location>
        <begin position="721"/>
        <end position="742"/>
    </location>
</feature>
<name>A0A8H7Y2X1_PSICU</name>
<feature type="compositionally biased region" description="Polar residues" evidence="6">
    <location>
        <begin position="997"/>
        <end position="1011"/>
    </location>
</feature>
<evidence type="ECO:0000256" key="6">
    <source>
        <dbReference type="SAM" id="MobiDB-lite"/>
    </source>
</evidence>
<feature type="region of interest" description="Disordered" evidence="6">
    <location>
        <begin position="982"/>
        <end position="1078"/>
    </location>
</feature>
<feature type="coiled-coil region" evidence="5">
    <location>
        <begin position="865"/>
        <end position="899"/>
    </location>
</feature>
<keyword evidence="2 4" id="KW-0479">Metal-binding</keyword>
<feature type="compositionally biased region" description="Polar residues" evidence="6">
    <location>
        <begin position="568"/>
        <end position="580"/>
    </location>
</feature>
<dbReference type="PROSITE" id="PS50023">
    <property type="entry name" value="LIM_DOMAIN_2"/>
    <property type="match status" value="1"/>
</dbReference>
<feature type="compositionally biased region" description="Polar residues" evidence="6">
    <location>
        <begin position="325"/>
        <end position="343"/>
    </location>
</feature>
<dbReference type="InterPro" id="IPR002219">
    <property type="entry name" value="PKC_DAG/PE"/>
</dbReference>
<dbReference type="SUPFAM" id="SSF57889">
    <property type="entry name" value="Cysteine-rich domain"/>
    <property type="match status" value="1"/>
</dbReference>
<dbReference type="PROSITE" id="PS50238">
    <property type="entry name" value="RHOGAP"/>
    <property type="match status" value="1"/>
</dbReference>
<evidence type="ECO:0008006" key="11">
    <source>
        <dbReference type="Google" id="ProtNLM"/>
    </source>
</evidence>
<feature type="domain" description="LIM zinc-binding" evidence="7">
    <location>
        <begin position="94"/>
        <end position="153"/>
    </location>
</feature>
<feature type="compositionally biased region" description="Low complexity" evidence="6">
    <location>
        <begin position="406"/>
        <end position="424"/>
    </location>
</feature>
<feature type="coiled-coil region" evidence="5">
    <location>
        <begin position="785"/>
        <end position="833"/>
    </location>
</feature>
<accession>A0A8H7Y2X1</accession>
<evidence type="ECO:0000259" key="7">
    <source>
        <dbReference type="PROSITE" id="PS50023"/>
    </source>
</evidence>
<feature type="compositionally biased region" description="Polar residues" evidence="6">
    <location>
        <begin position="365"/>
        <end position="404"/>
    </location>
</feature>
<dbReference type="EMBL" id="JAFIQS010000002">
    <property type="protein sequence ID" value="KAG5172765.1"/>
    <property type="molecule type" value="Genomic_DNA"/>
</dbReference>